<dbReference type="RefSeq" id="XP_005707487.1">
    <property type="nucleotide sequence ID" value="XM_005707430.1"/>
</dbReference>
<reference evidence="8" key="1">
    <citation type="journal article" date="2013" name="Science">
        <title>Gene transfer from bacteria and archaea facilitated evolution of an extremophilic eukaryote.</title>
        <authorList>
            <person name="Schonknecht G."/>
            <person name="Chen W.H."/>
            <person name="Ternes C.M."/>
            <person name="Barbier G.G."/>
            <person name="Shrestha R.P."/>
            <person name="Stanke M."/>
            <person name="Brautigam A."/>
            <person name="Baker B.J."/>
            <person name="Banfield J.F."/>
            <person name="Garavito R.M."/>
            <person name="Carr K."/>
            <person name="Wilkerson C."/>
            <person name="Rensing S.A."/>
            <person name="Gagneul D."/>
            <person name="Dickenson N.E."/>
            <person name="Oesterhelt C."/>
            <person name="Lercher M.J."/>
            <person name="Weber A.P."/>
        </authorList>
    </citation>
    <scope>NUCLEOTIDE SEQUENCE [LARGE SCALE GENOMIC DNA]</scope>
    <source>
        <strain evidence="8">074W</strain>
    </source>
</reference>
<evidence type="ECO:0000256" key="1">
    <source>
        <dbReference type="ARBA" id="ARBA00004370"/>
    </source>
</evidence>
<evidence type="ECO:0000313" key="8">
    <source>
        <dbReference type="Proteomes" id="UP000030680"/>
    </source>
</evidence>
<feature type="transmembrane region" description="Helical" evidence="6">
    <location>
        <begin position="98"/>
        <end position="115"/>
    </location>
</feature>
<keyword evidence="3 6" id="KW-0812">Transmembrane</keyword>
<dbReference type="Proteomes" id="UP000030680">
    <property type="component" value="Unassembled WGS sequence"/>
</dbReference>
<feature type="transmembrane region" description="Helical" evidence="6">
    <location>
        <begin position="120"/>
        <end position="137"/>
    </location>
</feature>
<evidence type="ECO:0000256" key="5">
    <source>
        <dbReference type="ARBA" id="ARBA00023136"/>
    </source>
</evidence>
<dbReference type="Gene3D" id="1.10.10.1740">
    <property type="entry name" value="Transmembrane protein 14-like"/>
    <property type="match status" value="1"/>
</dbReference>
<evidence type="ECO:0000313" key="7">
    <source>
        <dbReference type="EMBL" id="EME30967.1"/>
    </source>
</evidence>
<evidence type="ECO:0000256" key="2">
    <source>
        <dbReference type="ARBA" id="ARBA00007590"/>
    </source>
</evidence>
<gene>
    <name evidence="7" type="ORF">Gasu_17320</name>
</gene>
<protein>
    <recommendedName>
        <fullName evidence="9">Transmembrane protein 14</fullName>
    </recommendedName>
</protein>
<dbReference type="GO" id="GO:0016020">
    <property type="term" value="C:membrane"/>
    <property type="evidence" value="ECO:0007669"/>
    <property type="project" value="UniProtKB-SubCell"/>
</dbReference>
<keyword evidence="8" id="KW-1185">Reference proteome</keyword>
<evidence type="ECO:0000256" key="6">
    <source>
        <dbReference type="SAM" id="Phobius"/>
    </source>
</evidence>
<proteinExistence type="inferred from homology"/>
<keyword evidence="4 6" id="KW-1133">Transmembrane helix</keyword>
<evidence type="ECO:0000256" key="4">
    <source>
        <dbReference type="ARBA" id="ARBA00022989"/>
    </source>
</evidence>
<dbReference type="PANTHER" id="PTHR12668:SF43">
    <property type="entry name" value="TRANSMEMBRANE PROTEIN 14 HOMOLOG"/>
    <property type="match status" value="1"/>
</dbReference>
<evidence type="ECO:0000256" key="3">
    <source>
        <dbReference type="ARBA" id="ARBA00022692"/>
    </source>
</evidence>
<dbReference type="InterPro" id="IPR044890">
    <property type="entry name" value="TMEM14_sf"/>
</dbReference>
<feature type="transmembrane region" description="Helical" evidence="6">
    <location>
        <begin position="71"/>
        <end position="92"/>
    </location>
</feature>
<dbReference type="PANTHER" id="PTHR12668">
    <property type="entry name" value="TRANSMEMBRANE PROTEIN 14, 15"/>
    <property type="match status" value="1"/>
</dbReference>
<dbReference type="KEGG" id="gsl:Gasu_17320"/>
<sequence>MAFIQSQSANLACRHCSSGALGAVKLCRRRYTSYFGTDRTSLNTRVNPLGSPLCRASPFRKHNIVCSLTRFAETLMLFYAFLLAGGGVAGYLKVKSTASIVSGVVSGLLLTYAWYEKSIPVALVVSLVLVVVSAIRFSKSKKFMPAGLLGVVSVCASVIFAMALRA</sequence>
<keyword evidence="5 6" id="KW-0472">Membrane</keyword>
<accession>M2XLC6</accession>
<dbReference type="OrthoDB" id="5620at2759"/>
<comment type="similarity">
    <text evidence="2">Belongs to the TMEM14 family.</text>
</comment>
<feature type="transmembrane region" description="Helical" evidence="6">
    <location>
        <begin position="143"/>
        <end position="164"/>
    </location>
</feature>
<dbReference type="TCDB" id="2.A.126.1.7">
    <property type="family name" value="the fatty acid exporter (fax) family"/>
</dbReference>
<name>M2XLC6_GALSU</name>
<dbReference type="Pfam" id="PF03647">
    <property type="entry name" value="Tmemb_14"/>
    <property type="match status" value="1"/>
</dbReference>
<dbReference type="AlphaFoldDB" id="M2XLC6"/>
<dbReference type="InterPro" id="IPR005349">
    <property type="entry name" value="TMEM14"/>
</dbReference>
<evidence type="ECO:0008006" key="9">
    <source>
        <dbReference type="Google" id="ProtNLM"/>
    </source>
</evidence>
<comment type="subcellular location">
    <subcellularLocation>
        <location evidence="1">Membrane</location>
    </subcellularLocation>
</comment>
<organism evidence="7 8">
    <name type="scientific">Galdieria sulphuraria</name>
    <name type="common">Red alga</name>
    <dbReference type="NCBI Taxonomy" id="130081"/>
    <lineage>
        <taxon>Eukaryota</taxon>
        <taxon>Rhodophyta</taxon>
        <taxon>Bangiophyceae</taxon>
        <taxon>Galdieriales</taxon>
        <taxon>Galdieriaceae</taxon>
        <taxon>Galdieria</taxon>
    </lineage>
</organism>
<dbReference type="Gramene" id="EME30967">
    <property type="protein sequence ID" value="EME30967"/>
    <property type="gene ID" value="Gasu_17320"/>
</dbReference>
<dbReference type="EMBL" id="KB454495">
    <property type="protein sequence ID" value="EME30967.1"/>
    <property type="molecule type" value="Genomic_DNA"/>
</dbReference>
<dbReference type="GeneID" id="17089659"/>